<dbReference type="Pfam" id="PF11854">
    <property type="entry name" value="MtrB_PioB"/>
    <property type="match status" value="1"/>
</dbReference>
<keyword evidence="3" id="KW-1185">Reference proteome</keyword>
<comment type="caution">
    <text evidence="2">The sequence shown here is derived from an EMBL/GenBank/DDBJ whole genome shotgun (WGS) entry which is preliminary data.</text>
</comment>
<dbReference type="RefSeq" id="WP_171563337.1">
    <property type="nucleotide sequence ID" value="NZ_JABFCS010000001.1"/>
</dbReference>
<organism evidence="2 3">
    <name type="scientific">Ramlibacter montanisoli</name>
    <dbReference type="NCBI Taxonomy" id="2732512"/>
    <lineage>
        <taxon>Bacteria</taxon>
        <taxon>Pseudomonadati</taxon>
        <taxon>Pseudomonadota</taxon>
        <taxon>Betaproteobacteria</taxon>
        <taxon>Burkholderiales</taxon>
        <taxon>Comamonadaceae</taxon>
        <taxon>Ramlibacter</taxon>
    </lineage>
</organism>
<proteinExistence type="predicted"/>
<evidence type="ECO:0000313" key="2">
    <source>
        <dbReference type="EMBL" id="NNU43533.1"/>
    </source>
</evidence>
<reference evidence="2 3" key="1">
    <citation type="submission" date="2020-05" db="EMBL/GenBank/DDBJ databases">
        <authorList>
            <person name="Khan S.A."/>
            <person name="Jeon C.O."/>
            <person name="Chun B.H."/>
        </authorList>
    </citation>
    <scope>NUCLEOTIDE SEQUENCE [LARGE SCALE GENOMIC DNA]</scope>
    <source>
        <strain evidence="2 3">B156</strain>
    </source>
</reference>
<dbReference type="InterPro" id="IPR020016">
    <property type="entry name" value="Decahaem-assoc_OM_MtrB/PioB"/>
</dbReference>
<dbReference type="EMBL" id="JABFCS010000001">
    <property type="protein sequence ID" value="NNU43533.1"/>
    <property type="molecule type" value="Genomic_DNA"/>
</dbReference>
<protein>
    <submittedName>
        <fullName evidence="2">MtrB/PioB family outer membrane beta-barrel protein</fullName>
    </submittedName>
</protein>
<feature type="compositionally biased region" description="Low complexity" evidence="1">
    <location>
        <begin position="51"/>
        <end position="67"/>
    </location>
</feature>
<evidence type="ECO:0000313" key="3">
    <source>
        <dbReference type="Proteomes" id="UP000552954"/>
    </source>
</evidence>
<sequence length="67" mass="7441">MGYNVSLFTNRVDAWSAENPFANNATFNNRVVMAGAPDNSMHQLTADGGWRFTPRPSCPSSRRPTPR</sequence>
<evidence type="ECO:0000256" key="1">
    <source>
        <dbReference type="SAM" id="MobiDB-lite"/>
    </source>
</evidence>
<feature type="region of interest" description="Disordered" evidence="1">
    <location>
        <begin position="38"/>
        <end position="67"/>
    </location>
</feature>
<dbReference type="AlphaFoldDB" id="A0A849KHI2"/>
<dbReference type="Proteomes" id="UP000552954">
    <property type="component" value="Unassembled WGS sequence"/>
</dbReference>
<accession>A0A849KHI2</accession>
<reference evidence="2 3" key="2">
    <citation type="submission" date="2020-06" db="EMBL/GenBank/DDBJ databases">
        <title>Ramlibacter rhizophilus sp. nov., isolated from rhizosphere soil of national flower Mugunghwa from South Korea.</title>
        <authorList>
            <person name="Zheng-Fei Y."/>
            <person name="Huan T."/>
        </authorList>
    </citation>
    <scope>NUCLEOTIDE SEQUENCE [LARGE SCALE GENOMIC DNA]</scope>
    <source>
        <strain evidence="2 3">B156</strain>
    </source>
</reference>
<gene>
    <name evidence="2" type="ORF">HK415_10760</name>
</gene>
<name>A0A849KHI2_9BURK</name>